<keyword evidence="8" id="KW-0472">Membrane</keyword>
<dbReference type="InterPro" id="IPR028976">
    <property type="entry name" value="CheC-like_sf"/>
</dbReference>
<comment type="subcellular location">
    <subcellularLocation>
        <location evidence="1">Bacterial flagellum basal body</location>
    </subcellularLocation>
    <subcellularLocation>
        <location evidence="2">Cell membrane</location>
        <topology evidence="2">Peripheral membrane protein</topology>
    </subcellularLocation>
</comment>
<evidence type="ECO:0000256" key="3">
    <source>
        <dbReference type="ARBA" id="ARBA00011049"/>
    </source>
</evidence>
<evidence type="ECO:0000256" key="6">
    <source>
        <dbReference type="ARBA" id="ARBA00022500"/>
    </source>
</evidence>
<evidence type="ECO:0000256" key="4">
    <source>
        <dbReference type="ARBA" id="ARBA00021898"/>
    </source>
</evidence>
<keyword evidence="9" id="KW-0975">Bacterial flagellum</keyword>
<keyword evidence="7" id="KW-0283">Flagellar rotation</keyword>
<keyword evidence="12" id="KW-0282">Flagellum</keyword>
<dbReference type="InterPro" id="IPR001543">
    <property type="entry name" value="FliN-like_C"/>
</dbReference>
<dbReference type="PRINTS" id="PR00955">
    <property type="entry name" value="FLGMOTORFLIM"/>
</dbReference>
<dbReference type="Pfam" id="PF01052">
    <property type="entry name" value="FliMN_C"/>
    <property type="match status" value="1"/>
</dbReference>
<evidence type="ECO:0000313" key="12">
    <source>
        <dbReference type="EMBL" id="QGG48179.1"/>
    </source>
</evidence>
<keyword evidence="12" id="KW-0969">Cilium</keyword>
<gene>
    <name evidence="12" type="primary">fliM</name>
    <name evidence="12" type="ORF">FTV88_2081</name>
</gene>
<dbReference type="GO" id="GO:0003774">
    <property type="term" value="F:cytoskeletal motor activity"/>
    <property type="evidence" value="ECO:0007669"/>
    <property type="project" value="InterPro"/>
</dbReference>
<evidence type="ECO:0000256" key="7">
    <source>
        <dbReference type="ARBA" id="ARBA00022779"/>
    </source>
</evidence>
<feature type="domain" description="Flagellar motor switch protein FliN-like C-terminal" evidence="11">
    <location>
        <begin position="253"/>
        <end position="322"/>
    </location>
</feature>
<dbReference type="GO" id="GO:0071978">
    <property type="term" value="P:bacterial-type flagellum-dependent swarming motility"/>
    <property type="evidence" value="ECO:0007669"/>
    <property type="project" value="TreeGrafter"/>
</dbReference>
<evidence type="ECO:0000256" key="9">
    <source>
        <dbReference type="ARBA" id="ARBA00023143"/>
    </source>
</evidence>
<dbReference type="AlphaFoldDB" id="A0A5Q2N2S9"/>
<dbReference type="GO" id="GO:0009425">
    <property type="term" value="C:bacterial-type flagellum basal body"/>
    <property type="evidence" value="ECO:0007669"/>
    <property type="project" value="UniProtKB-SubCell"/>
</dbReference>
<dbReference type="SUPFAM" id="SSF101801">
    <property type="entry name" value="Surface presentation of antigens (SPOA)"/>
    <property type="match status" value="1"/>
</dbReference>
<dbReference type="Gene3D" id="2.30.330.10">
    <property type="entry name" value="SpoA-like"/>
    <property type="match status" value="1"/>
</dbReference>
<dbReference type="Proteomes" id="UP000366051">
    <property type="component" value="Chromosome"/>
</dbReference>
<dbReference type="EMBL" id="CP045875">
    <property type="protein sequence ID" value="QGG48179.1"/>
    <property type="molecule type" value="Genomic_DNA"/>
</dbReference>
<dbReference type="GO" id="GO:0050918">
    <property type="term" value="P:positive chemotaxis"/>
    <property type="evidence" value="ECO:0007669"/>
    <property type="project" value="TreeGrafter"/>
</dbReference>
<evidence type="ECO:0000256" key="10">
    <source>
        <dbReference type="NCBIfam" id="TIGR01397"/>
    </source>
</evidence>
<dbReference type="Gene3D" id="3.40.1550.10">
    <property type="entry name" value="CheC-like"/>
    <property type="match status" value="1"/>
</dbReference>
<dbReference type="NCBIfam" id="TIGR01397">
    <property type="entry name" value="fliM_switch"/>
    <property type="match status" value="1"/>
</dbReference>
<accession>A0A5Q2N2S9</accession>
<keyword evidence="6" id="KW-0145">Chemotaxis</keyword>
<keyword evidence="13" id="KW-1185">Reference proteome</keyword>
<evidence type="ECO:0000256" key="2">
    <source>
        <dbReference type="ARBA" id="ARBA00004202"/>
    </source>
</evidence>
<dbReference type="PANTHER" id="PTHR30034:SF6">
    <property type="entry name" value="YOP PROTEINS TRANSLOCATION PROTEIN Q"/>
    <property type="match status" value="1"/>
</dbReference>
<dbReference type="RefSeq" id="WP_153725422.1">
    <property type="nucleotide sequence ID" value="NZ_CP045875.1"/>
</dbReference>
<reference evidence="13" key="1">
    <citation type="submission" date="2019-11" db="EMBL/GenBank/DDBJ databases">
        <title>Genome sequence of Heliorestis convoluta strain HH, an alkaliphilic and minimalistic phototrophic bacterium from a soda lake in Egypt.</title>
        <authorList>
            <person name="Dewey E.D."/>
            <person name="Stokes L.M."/>
            <person name="Burchell B.M."/>
            <person name="Shaffer K.N."/>
            <person name="Huntington A.M."/>
            <person name="Baker J.M."/>
            <person name="Nadendla S."/>
            <person name="Giglio M.G."/>
            <person name="Touchman J.W."/>
            <person name="Blankenship R.E."/>
            <person name="Madigan M.T."/>
            <person name="Sattley W.M."/>
        </authorList>
    </citation>
    <scope>NUCLEOTIDE SEQUENCE [LARGE SCALE GENOMIC DNA]</scope>
    <source>
        <strain evidence="13">HH</strain>
    </source>
</reference>
<dbReference type="SUPFAM" id="SSF103039">
    <property type="entry name" value="CheC-like"/>
    <property type="match status" value="1"/>
</dbReference>
<protein>
    <recommendedName>
        <fullName evidence="4 10">Flagellar motor switch protein FliM</fullName>
    </recommendedName>
</protein>
<evidence type="ECO:0000313" key="13">
    <source>
        <dbReference type="Proteomes" id="UP000366051"/>
    </source>
</evidence>
<keyword evidence="5" id="KW-1003">Cell membrane</keyword>
<comment type="similarity">
    <text evidence="3">Belongs to the FliM family.</text>
</comment>
<evidence type="ECO:0000256" key="8">
    <source>
        <dbReference type="ARBA" id="ARBA00023136"/>
    </source>
</evidence>
<dbReference type="KEGG" id="hcv:FTV88_2081"/>
<dbReference type="Pfam" id="PF02154">
    <property type="entry name" value="FliM"/>
    <property type="match status" value="1"/>
</dbReference>
<dbReference type="PANTHER" id="PTHR30034">
    <property type="entry name" value="FLAGELLAR MOTOR SWITCH PROTEIN FLIM"/>
    <property type="match status" value="1"/>
</dbReference>
<evidence type="ECO:0000256" key="5">
    <source>
        <dbReference type="ARBA" id="ARBA00022475"/>
    </source>
</evidence>
<sequence>MGDVLSQSEIDALLNALASGQVTADEVKQEDLANKVRLYDFKRPNKFSKDQIHTLQVIYENYCRSLTTYFSAHLRTLVQISVMSVDQLTYEEFIRSIPNPTIVNIFKMTPLEGNGIMEVNPSIAFSIIDRLFGGTGQPPNKIRGLTEIEQSVFQKTTRRMLDNFTEAWENIAQIHASLEVIETNPQFVQIVAPTEMVVLVTLDCRIGETEGMINICLPYILLEPIISKLSAHFWFSSSAKGRTQEQLDALRARLQKAEVPLTVLLGQTTLNVSELLDLQKGDVIQLDNQVSEELVIMVGQRKKYLGRPGVVGSKLGVQITSTFDEGVEINDE</sequence>
<dbReference type="InterPro" id="IPR001689">
    <property type="entry name" value="Flag_FliM"/>
</dbReference>
<proteinExistence type="inferred from homology"/>
<dbReference type="InterPro" id="IPR036429">
    <property type="entry name" value="SpoA-like_sf"/>
</dbReference>
<keyword evidence="12" id="KW-0966">Cell projection</keyword>
<dbReference type="OrthoDB" id="9806941at2"/>
<dbReference type="CDD" id="cd17908">
    <property type="entry name" value="FliM"/>
    <property type="match status" value="1"/>
</dbReference>
<organism evidence="12 13">
    <name type="scientific">Heliorestis convoluta</name>
    <dbReference type="NCBI Taxonomy" id="356322"/>
    <lineage>
        <taxon>Bacteria</taxon>
        <taxon>Bacillati</taxon>
        <taxon>Bacillota</taxon>
        <taxon>Clostridia</taxon>
        <taxon>Eubacteriales</taxon>
        <taxon>Heliobacteriaceae</taxon>
        <taxon>Heliorestis</taxon>
    </lineage>
</organism>
<name>A0A5Q2N2S9_9FIRM</name>
<evidence type="ECO:0000256" key="1">
    <source>
        <dbReference type="ARBA" id="ARBA00004117"/>
    </source>
</evidence>
<evidence type="ECO:0000259" key="11">
    <source>
        <dbReference type="Pfam" id="PF01052"/>
    </source>
</evidence>
<dbReference type="PIRSF" id="PIRSF002888">
    <property type="entry name" value="FliM"/>
    <property type="match status" value="1"/>
</dbReference>
<dbReference type="GO" id="GO:0005886">
    <property type="term" value="C:plasma membrane"/>
    <property type="evidence" value="ECO:0007669"/>
    <property type="project" value="UniProtKB-SubCell"/>
</dbReference>